<keyword evidence="2" id="KW-1185">Reference proteome</keyword>
<dbReference type="EMBL" id="JAMTCP010000001">
    <property type="protein sequence ID" value="MCP2256648.1"/>
    <property type="molecule type" value="Genomic_DNA"/>
</dbReference>
<dbReference type="Proteomes" id="UP001205311">
    <property type="component" value="Unassembled WGS sequence"/>
</dbReference>
<evidence type="ECO:0000313" key="1">
    <source>
        <dbReference type="EMBL" id="MCP2256648.1"/>
    </source>
</evidence>
<accession>A0ABT1HMC0</accession>
<protein>
    <submittedName>
        <fullName evidence="1">Uncharacterized protein</fullName>
    </submittedName>
</protein>
<name>A0ABT1HMC0_STRSD</name>
<organism evidence="1 2">
    <name type="scientific">Streptoalloteichus tenebrarius (strain ATCC 17920 / DSM 40477 / JCM 4838 / CBS 697.72 / NBRC 16177 / NCIMB 11028 / NRRL B-12390 / A12253. 1 / ISP 5477)</name>
    <name type="common">Streptomyces tenebrarius</name>
    <dbReference type="NCBI Taxonomy" id="1933"/>
    <lineage>
        <taxon>Bacteria</taxon>
        <taxon>Bacillati</taxon>
        <taxon>Actinomycetota</taxon>
        <taxon>Actinomycetes</taxon>
        <taxon>Pseudonocardiales</taxon>
        <taxon>Pseudonocardiaceae</taxon>
        <taxon>Streptoalloteichus</taxon>
    </lineage>
</organism>
<gene>
    <name evidence="1" type="ORF">LX15_000331</name>
</gene>
<proteinExistence type="predicted"/>
<dbReference type="RefSeq" id="WP_253667623.1">
    <property type="nucleotide sequence ID" value="NZ_JAMTCP010000001.1"/>
</dbReference>
<evidence type="ECO:0000313" key="2">
    <source>
        <dbReference type="Proteomes" id="UP001205311"/>
    </source>
</evidence>
<comment type="caution">
    <text evidence="1">The sequence shown here is derived from an EMBL/GenBank/DDBJ whole genome shotgun (WGS) entry which is preliminary data.</text>
</comment>
<sequence>MIVHTLVYSFPSTMDESARREFFAEMREVVLGSGLADSFDYRFHLPSSGDAHAAVFVASAIARISCPDVAALEALSASPELLDTISRWQTRTPYQVVWANHEPLSS</sequence>
<reference evidence="1 2" key="1">
    <citation type="submission" date="2022-06" db="EMBL/GenBank/DDBJ databases">
        <title>Genomic Encyclopedia of Archaeal and Bacterial Type Strains, Phase II (KMG-II): from individual species to whole genera.</title>
        <authorList>
            <person name="Goeker M."/>
        </authorList>
    </citation>
    <scope>NUCLEOTIDE SEQUENCE [LARGE SCALE GENOMIC DNA]</scope>
    <source>
        <strain evidence="1 2">DSM 40477</strain>
    </source>
</reference>